<organism evidence="1 2">
    <name type="scientific">Leucogyrophana mollusca</name>
    <dbReference type="NCBI Taxonomy" id="85980"/>
    <lineage>
        <taxon>Eukaryota</taxon>
        <taxon>Fungi</taxon>
        <taxon>Dikarya</taxon>
        <taxon>Basidiomycota</taxon>
        <taxon>Agaricomycotina</taxon>
        <taxon>Agaricomycetes</taxon>
        <taxon>Agaricomycetidae</taxon>
        <taxon>Boletales</taxon>
        <taxon>Boletales incertae sedis</taxon>
        <taxon>Leucogyrophana</taxon>
    </lineage>
</organism>
<evidence type="ECO:0000313" key="1">
    <source>
        <dbReference type="EMBL" id="KAH7917476.1"/>
    </source>
</evidence>
<gene>
    <name evidence="1" type="ORF">BV22DRAFT_935428</name>
</gene>
<keyword evidence="2" id="KW-1185">Reference proteome</keyword>
<accession>A0ACB8AWW9</accession>
<dbReference type="Proteomes" id="UP000790709">
    <property type="component" value="Unassembled WGS sequence"/>
</dbReference>
<name>A0ACB8AWW9_9AGAM</name>
<reference evidence="1" key="1">
    <citation type="journal article" date="2021" name="New Phytol.">
        <title>Evolutionary innovations through gain and loss of genes in the ectomycorrhizal Boletales.</title>
        <authorList>
            <person name="Wu G."/>
            <person name="Miyauchi S."/>
            <person name="Morin E."/>
            <person name="Kuo A."/>
            <person name="Drula E."/>
            <person name="Varga T."/>
            <person name="Kohler A."/>
            <person name="Feng B."/>
            <person name="Cao Y."/>
            <person name="Lipzen A."/>
            <person name="Daum C."/>
            <person name="Hundley H."/>
            <person name="Pangilinan J."/>
            <person name="Johnson J."/>
            <person name="Barry K."/>
            <person name="LaButti K."/>
            <person name="Ng V."/>
            <person name="Ahrendt S."/>
            <person name="Min B."/>
            <person name="Choi I.G."/>
            <person name="Park H."/>
            <person name="Plett J.M."/>
            <person name="Magnuson J."/>
            <person name="Spatafora J.W."/>
            <person name="Nagy L.G."/>
            <person name="Henrissat B."/>
            <person name="Grigoriev I.V."/>
            <person name="Yang Z.L."/>
            <person name="Xu J."/>
            <person name="Martin F.M."/>
        </authorList>
    </citation>
    <scope>NUCLEOTIDE SEQUENCE</scope>
    <source>
        <strain evidence="1">KUC20120723A-06</strain>
    </source>
</reference>
<sequence length="97" mass="10913">MDWHTAPDGCTLEEGVRRSTFPLSSRAPTTLHIIAPYPIRDILPVPEYYAGAGKANWESENVTRTCYFHRGCVLLLWSRAFLFAMVFAGFEATAAFQ</sequence>
<protein>
    <submittedName>
        <fullName evidence="1">Uncharacterized protein</fullName>
    </submittedName>
</protein>
<evidence type="ECO:0000313" key="2">
    <source>
        <dbReference type="Proteomes" id="UP000790709"/>
    </source>
</evidence>
<proteinExistence type="predicted"/>
<dbReference type="EMBL" id="MU267048">
    <property type="protein sequence ID" value="KAH7917476.1"/>
    <property type="molecule type" value="Genomic_DNA"/>
</dbReference>
<comment type="caution">
    <text evidence="1">The sequence shown here is derived from an EMBL/GenBank/DDBJ whole genome shotgun (WGS) entry which is preliminary data.</text>
</comment>